<dbReference type="InterPro" id="IPR041175">
    <property type="entry name" value="VLRF1/Vms1"/>
</dbReference>
<comment type="caution">
    <text evidence="3">The sequence shown here is derived from an EMBL/GenBank/DDBJ whole genome shotgun (WGS) entry which is preliminary data.</text>
</comment>
<sequence>MSVNDAKGQIQVWGQLYALDLPKSLRGTLWKCHTNESKLKVEEHFKKMIYRNSPNENIDESNRTWTEQDDSKWYLRPLILDEICLIKIYRSILPQSYGRDSGALFKKPLDELKHLQFHLNTKGQANRHNRRWSLMILGINEIGALEVQTELEPEGDDDSKKSIQHRLVVLREEVAKYENSIEGTTSKNSRKKSKKFKTPEKISRKSNRGVDTSPKSTTVDKLLHSWQKQLEESELIFIGASRKDVSEHFPETSTAYRKLRPFPFAFGIPSVDELKRCFVVLTTAEIQVGF</sequence>
<protein>
    <recommendedName>
        <fullName evidence="2">VLRF1 domain-containing protein</fullName>
    </recommendedName>
</protein>
<keyword evidence="4" id="KW-1185">Reference proteome</keyword>
<accession>A0A9P6NBK8</accession>
<name>A0A9P6NBK8_9BASI</name>
<dbReference type="Pfam" id="PF18826">
    <property type="entry name" value="bVLRF1"/>
    <property type="match status" value="1"/>
</dbReference>
<evidence type="ECO:0000256" key="1">
    <source>
        <dbReference type="SAM" id="MobiDB-lite"/>
    </source>
</evidence>
<dbReference type="EMBL" id="MU167314">
    <property type="protein sequence ID" value="KAG0143625.1"/>
    <property type="molecule type" value="Genomic_DNA"/>
</dbReference>
<evidence type="ECO:0000259" key="2">
    <source>
        <dbReference type="Pfam" id="PF18826"/>
    </source>
</evidence>
<proteinExistence type="predicted"/>
<evidence type="ECO:0000313" key="3">
    <source>
        <dbReference type="EMBL" id="KAG0143625.1"/>
    </source>
</evidence>
<dbReference type="Proteomes" id="UP000886653">
    <property type="component" value="Unassembled WGS sequence"/>
</dbReference>
<dbReference type="AlphaFoldDB" id="A0A9P6NBK8"/>
<evidence type="ECO:0000313" key="4">
    <source>
        <dbReference type="Proteomes" id="UP000886653"/>
    </source>
</evidence>
<feature type="domain" description="VLRF1" evidence="2">
    <location>
        <begin position="217"/>
        <end position="287"/>
    </location>
</feature>
<organism evidence="3 4">
    <name type="scientific">Cronartium quercuum f. sp. fusiforme G11</name>
    <dbReference type="NCBI Taxonomy" id="708437"/>
    <lineage>
        <taxon>Eukaryota</taxon>
        <taxon>Fungi</taxon>
        <taxon>Dikarya</taxon>
        <taxon>Basidiomycota</taxon>
        <taxon>Pucciniomycotina</taxon>
        <taxon>Pucciniomycetes</taxon>
        <taxon>Pucciniales</taxon>
        <taxon>Coleosporiaceae</taxon>
        <taxon>Cronartium</taxon>
    </lineage>
</organism>
<feature type="region of interest" description="Disordered" evidence="1">
    <location>
        <begin position="180"/>
        <end position="217"/>
    </location>
</feature>
<reference evidence="3" key="1">
    <citation type="submission" date="2013-11" db="EMBL/GenBank/DDBJ databases">
        <title>Genome sequence of the fusiform rust pathogen reveals effectors for host alternation and coevolution with pine.</title>
        <authorList>
            <consortium name="DOE Joint Genome Institute"/>
            <person name="Smith K."/>
            <person name="Pendleton A."/>
            <person name="Kubisiak T."/>
            <person name="Anderson C."/>
            <person name="Salamov A."/>
            <person name="Aerts A."/>
            <person name="Riley R."/>
            <person name="Clum A."/>
            <person name="Lindquist E."/>
            <person name="Ence D."/>
            <person name="Campbell M."/>
            <person name="Kronenberg Z."/>
            <person name="Feau N."/>
            <person name="Dhillon B."/>
            <person name="Hamelin R."/>
            <person name="Burleigh J."/>
            <person name="Smith J."/>
            <person name="Yandell M."/>
            <person name="Nelson C."/>
            <person name="Grigoriev I."/>
            <person name="Davis J."/>
        </authorList>
    </citation>
    <scope>NUCLEOTIDE SEQUENCE</scope>
    <source>
        <strain evidence="3">G11</strain>
    </source>
</reference>
<dbReference type="OrthoDB" id="429841at2759"/>
<gene>
    <name evidence="3" type="ORF">CROQUDRAFT_48535</name>
</gene>